<organism evidence="2 3">
    <name type="scientific">Kineococcus rhizosphaerae</name>
    <dbReference type="NCBI Taxonomy" id="559628"/>
    <lineage>
        <taxon>Bacteria</taxon>
        <taxon>Bacillati</taxon>
        <taxon>Actinomycetota</taxon>
        <taxon>Actinomycetes</taxon>
        <taxon>Kineosporiales</taxon>
        <taxon>Kineosporiaceae</taxon>
        <taxon>Kineococcus</taxon>
    </lineage>
</organism>
<dbReference type="GO" id="GO:0008800">
    <property type="term" value="F:beta-lactamase activity"/>
    <property type="evidence" value="ECO:0007669"/>
    <property type="project" value="InterPro"/>
</dbReference>
<keyword evidence="3" id="KW-1185">Reference proteome</keyword>
<dbReference type="Pfam" id="PF13354">
    <property type="entry name" value="Beta-lactamase2"/>
    <property type="match status" value="1"/>
</dbReference>
<protein>
    <submittedName>
        <fullName evidence="2">Beta-lactamase class A</fullName>
    </submittedName>
</protein>
<dbReference type="InterPro" id="IPR012338">
    <property type="entry name" value="Beta-lactam/transpept-like"/>
</dbReference>
<evidence type="ECO:0000259" key="1">
    <source>
        <dbReference type="Pfam" id="PF13354"/>
    </source>
</evidence>
<reference evidence="2 3" key="1">
    <citation type="submission" date="2018-03" db="EMBL/GenBank/DDBJ databases">
        <title>Genomic Encyclopedia of Archaeal and Bacterial Type Strains, Phase II (KMG-II): from individual species to whole genera.</title>
        <authorList>
            <person name="Goeker M."/>
        </authorList>
    </citation>
    <scope>NUCLEOTIDE SEQUENCE [LARGE SCALE GENOMIC DNA]</scope>
    <source>
        <strain evidence="2 3">DSM 19711</strain>
    </source>
</reference>
<dbReference type="AlphaFoldDB" id="A0A2T0R7V4"/>
<dbReference type="PANTHER" id="PTHR35333:SF3">
    <property type="entry name" value="BETA-LACTAMASE-TYPE TRANSPEPTIDASE FOLD CONTAINING PROTEIN"/>
    <property type="match status" value="1"/>
</dbReference>
<dbReference type="InterPro" id="IPR000871">
    <property type="entry name" value="Beta-lactam_class-A"/>
</dbReference>
<sequence>MDVSRAATRRQVVRAGIGTGILAATGLAPDEVTFWAEDLFSGRGARHRADEARPVLTLSAGLALGLLLSDRGPHALTGRVRYSATQLVRSSPVCAWHVQDGLSVAQLGDAALRRADATATNLLVARAGGAAALTAFCRRLGDRRTRVDRAAPDSCTGAPWDPQDTTTTAALARTYGALLLGRALAPGARSQLLDLLPTTGLTGGWAVTHAVASGRYGTAALVGTARRGRRQVLVAATVRAGQPAVLGSRSAVTQVVVALLEGLDRTW</sequence>
<proteinExistence type="predicted"/>
<feature type="domain" description="Beta-lactamase class A catalytic" evidence="1">
    <location>
        <begin position="69"/>
        <end position="235"/>
    </location>
</feature>
<dbReference type="EMBL" id="PVZF01000002">
    <property type="protein sequence ID" value="PRY17204.1"/>
    <property type="molecule type" value="Genomic_DNA"/>
</dbReference>
<gene>
    <name evidence="2" type="ORF">CLV37_102163</name>
</gene>
<dbReference type="PANTHER" id="PTHR35333">
    <property type="entry name" value="BETA-LACTAMASE"/>
    <property type="match status" value="1"/>
</dbReference>
<dbReference type="GO" id="GO:0046677">
    <property type="term" value="P:response to antibiotic"/>
    <property type="evidence" value="ECO:0007669"/>
    <property type="project" value="InterPro"/>
</dbReference>
<dbReference type="InterPro" id="IPR045155">
    <property type="entry name" value="Beta-lactam_cat"/>
</dbReference>
<name>A0A2T0R7V4_9ACTN</name>
<accession>A0A2T0R7V4</accession>
<dbReference type="PRINTS" id="PR00118">
    <property type="entry name" value="BLACTAMASEA"/>
</dbReference>
<evidence type="ECO:0000313" key="3">
    <source>
        <dbReference type="Proteomes" id="UP000238083"/>
    </source>
</evidence>
<dbReference type="Proteomes" id="UP000238083">
    <property type="component" value="Unassembled WGS sequence"/>
</dbReference>
<evidence type="ECO:0000313" key="2">
    <source>
        <dbReference type="EMBL" id="PRY17204.1"/>
    </source>
</evidence>
<dbReference type="Gene3D" id="3.40.710.10">
    <property type="entry name" value="DD-peptidase/beta-lactamase superfamily"/>
    <property type="match status" value="1"/>
</dbReference>
<dbReference type="GO" id="GO:0030655">
    <property type="term" value="P:beta-lactam antibiotic catabolic process"/>
    <property type="evidence" value="ECO:0007669"/>
    <property type="project" value="InterPro"/>
</dbReference>
<dbReference type="RefSeq" id="WP_170127061.1">
    <property type="nucleotide sequence ID" value="NZ_PVZF01000002.1"/>
</dbReference>
<dbReference type="SUPFAM" id="SSF56601">
    <property type="entry name" value="beta-lactamase/transpeptidase-like"/>
    <property type="match status" value="1"/>
</dbReference>
<comment type="caution">
    <text evidence="2">The sequence shown here is derived from an EMBL/GenBank/DDBJ whole genome shotgun (WGS) entry which is preliminary data.</text>
</comment>